<evidence type="ECO:0000313" key="6">
    <source>
        <dbReference type="Proteomes" id="UP001217089"/>
    </source>
</evidence>
<proteinExistence type="inferred from homology"/>
<feature type="compositionally biased region" description="Basic and acidic residues" evidence="4">
    <location>
        <begin position="372"/>
        <end position="386"/>
    </location>
</feature>
<dbReference type="PANTHER" id="PTHR12687">
    <property type="entry name" value="NUCLEOLAR COMPLEX 2 AND RAD4-RELATED"/>
    <property type="match status" value="1"/>
</dbReference>
<feature type="compositionally biased region" description="Acidic residues" evidence="4">
    <location>
        <begin position="392"/>
        <end position="401"/>
    </location>
</feature>
<comment type="similarity">
    <text evidence="2">Belongs to the NOC2 family.</text>
</comment>
<comment type="caution">
    <text evidence="5">The sequence shown here is derived from an EMBL/GenBank/DDBJ whole genome shotgun (WGS) entry which is preliminary data.</text>
</comment>
<keyword evidence="3" id="KW-0539">Nucleus</keyword>
<feature type="compositionally biased region" description="Acidic residues" evidence="4">
    <location>
        <begin position="422"/>
        <end position="437"/>
    </location>
</feature>
<name>A0ABQ9FVG6_TEGGR</name>
<dbReference type="EMBL" id="JARBDR010000141">
    <property type="protein sequence ID" value="KAJ8319992.1"/>
    <property type="molecule type" value="Genomic_DNA"/>
</dbReference>
<evidence type="ECO:0000313" key="5">
    <source>
        <dbReference type="EMBL" id="KAJ8319992.1"/>
    </source>
</evidence>
<evidence type="ECO:0008006" key="7">
    <source>
        <dbReference type="Google" id="ProtNLM"/>
    </source>
</evidence>
<accession>A0ABQ9FVG6</accession>
<organism evidence="5 6">
    <name type="scientific">Tegillarca granosa</name>
    <name type="common">Malaysian cockle</name>
    <name type="synonym">Anadara granosa</name>
    <dbReference type="NCBI Taxonomy" id="220873"/>
    <lineage>
        <taxon>Eukaryota</taxon>
        <taxon>Metazoa</taxon>
        <taxon>Spiralia</taxon>
        <taxon>Lophotrochozoa</taxon>
        <taxon>Mollusca</taxon>
        <taxon>Bivalvia</taxon>
        <taxon>Autobranchia</taxon>
        <taxon>Pteriomorphia</taxon>
        <taxon>Arcoida</taxon>
        <taxon>Arcoidea</taxon>
        <taxon>Arcidae</taxon>
        <taxon>Tegillarca</taxon>
    </lineage>
</organism>
<dbReference type="Pfam" id="PF03715">
    <property type="entry name" value="Noc2"/>
    <property type="match status" value="1"/>
</dbReference>
<dbReference type="Proteomes" id="UP001217089">
    <property type="component" value="Unassembled WGS sequence"/>
</dbReference>
<gene>
    <name evidence="5" type="ORF">KUTeg_001579</name>
</gene>
<feature type="region of interest" description="Disordered" evidence="4">
    <location>
        <begin position="372"/>
        <end position="483"/>
    </location>
</feature>
<sequence length="483" mass="56052">MFKTALLITITNQKYVSFIKEQQKTRSLEQIFLMAYEVSLYLIKCFRFWDHKVFTFFRRLFYNYITLIPVIVKVRTGAPEGSTKRIQHFSTRALVYKLFIKQVVVNFLEEIKFHYIAQHSLKLLDSGYEAQSEIIADRQSGFMVLLTHITISSNNVSSMFYKLLKNGSTVPMLNVRKEFKPQTSEMSFVCKTTLSLRASHWVFEQTDFNRKAKNISFKPFNFACILKLSKAQLQEKSFKDGIIDQLYELLLDHFHIHAHSVGFPELALPAVLQIKDFLKKCKVANFCKQIKQILDKVEETSKFITDRRKNANITLSDSKSIEAWERQCKEAGTPLHKYYTTWRKLRDRELQFQIAAKEQVVGDDGIPVIERRKGPVKATPKEREEFSALFEGDSDESEDDETRFLPKSERPEKSKAVKTEDGSDSDDYSDFDSDELEQLAKSASEDDDDDDDNDDEDDDNDDDDNDKMEDDSGDNDVDKDDNT</sequence>
<comment type="subcellular location">
    <subcellularLocation>
        <location evidence="1">Nucleus</location>
    </subcellularLocation>
</comment>
<dbReference type="PANTHER" id="PTHR12687:SF4">
    <property type="entry name" value="NUCLEOLAR COMPLEX PROTEIN 2 HOMOLOG"/>
    <property type="match status" value="1"/>
</dbReference>
<protein>
    <recommendedName>
        <fullName evidence="7">Nucleolar complex protein 2 homolog</fullName>
    </recommendedName>
</protein>
<feature type="compositionally biased region" description="Basic and acidic residues" evidence="4">
    <location>
        <begin position="402"/>
        <end position="421"/>
    </location>
</feature>
<evidence type="ECO:0000256" key="2">
    <source>
        <dbReference type="ARBA" id="ARBA00005907"/>
    </source>
</evidence>
<evidence type="ECO:0000256" key="4">
    <source>
        <dbReference type="SAM" id="MobiDB-lite"/>
    </source>
</evidence>
<evidence type="ECO:0000256" key="1">
    <source>
        <dbReference type="ARBA" id="ARBA00004123"/>
    </source>
</evidence>
<keyword evidence="6" id="KW-1185">Reference proteome</keyword>
<feature type="compositionally biased region" description="Acidic residues" evidence="4">
    <location>
        <begin position="445"/>
        <end position="483"/>
    </location>
</feature>
<dbReference type="InterPro" id="IPR005343">
    <property type="entry name" value="Noc2"/>
</dbReference>
<reference evidence="5 6" key="1">
    <citation type="submission" date="2022-12" db="EMBL/GenBank/DDBJ databases">
        <title>Chromosome-level genome of Tegillarca granosa.</title>
        <authorList>
            <person name="Kim J."/>
        </authorList>
    </citation>
    <scope>NUCLEOTIDE SEQUENCE [LARGE SCALE GENOMIC DNA]</scope>
    <source>
        <strain evidence="5">Teg-2019</strain>
        <tissue evidence="5">Adductor muscle</tissue>
    </source>
</reference>
<evidence type="ECO:0000256" key="3">
    <source>
        <dbReference type="ARBA" id="ARBA00023242"/>
    </source>
</evidence>